<feature type="region of interest" description="Disordered" evidence="1">
    <location>
        <begin position="1"/>
        <end position="20"/>
    </location>
</feature>
<dbReference type="Pfam" id="PF09832">
    <property type="entry name" value="DUF2059"/>
    <property type="match status" value="1"/>
</dbReference>
<gene>
    <name evidence="3" type="ORF">CH339_02745</name>
</gene>
<protein>
    <recommendedName>
        <fullName evidence="2">DUF2059 domain-containing protein</fullName>
    </recommendedName>
</protein>
<dbReference type="OrthoDB" id="5510290at2"/>
<comment type="caution">
    <text evidence="3">The sequence shown here is derived from an EMBL/GenBank/DDBJ whole genome shotgun (WGS) entry which is preliminary data.</text>
</comment>
<dbReference type="InterPro" id="IPR018637">
    <property type="entry name" value="DUF2059"/>
</dbReference>
<dbReference type="AlphaFoldDB" id="A0A327JVT8"/>
<evidence type="ECO:0000256" key="1">
    <source>
        <dbReference type="SAM" id="MobiDB-lite"/>
    </source>
</evidence>
<organism evidence="3 4">
    <name type="scientific">Rhodobium orientis</name>
    <dbReference type="NCBI Taxonomy" id="34017"/>
    <lineage>
        <taxon>Bacteria</taxon>
        <taxon>Pseudomonadati</taxon>
        <taxon>Pseudomonadota</taxon>
        <taxon>Alphaproteobacteria</taxon>
        <taxon>Hyphomicrobiales</taxon>
        <taxon>Rhodobiaceae</taxon>
        <taxon>Rhodobium</taxon>
    </lineage>
</organism>
<evidence type="ECO:0000259" key="2">
    <source>
        <dbReference type="Pfam" id="PF09832"/>
    </source>
</evidence>
<keyword evidence="4" id="KW-1185">Reference proteome</keyword>
<dbReference type="EMBL" id="NPEV01000003">
    <property type="protein sequence ID" value="RAI29583.1"/>
    <property type="molecule type" value="Genomic_DNA"/>
</dbReference>
<evidence type="ECO:0000313" key="3">
    <source>
        <dbReference type="EMBL" id="RAI29583.1"/>
    </source>
</evidence>
<name>A0A327JVT8_9HYPH</name>
<reference evidence="3 4" key="1">
    <citation type="submission" date="2017-07" db="EMBL/GenBank/DDBJ databases">
        <title>Draft Genome Sequences of Select Purple Nonsulfur Bacteria.</title>
        <authorList>
            <person name="Lasarre B."/>
            <person name="Mckinlay J.B."/>
        </authorList>
    </citation>
    <scope>NUCLEOTIDE SEQUENCE [LARGE SCALE GENOMIC DNA]</scope>
    <source>
        <strain evidence="3 4">DSM 11290</strain>
    </source>
</reference>
<accession>A0A327JVT8</accession>
<proteinExistence type="predicted"/>
<sequence>MPEALRNPHDGTRRHRTEKDMTLSKTVGTAALALAVMLVAGALNLTPAAAQEETFTPEHMKAAEAAVEATRSNYGFDEILPIVASQTKQQLVRQNPEFAREIDAMVNDVALSMAGKRVDLDKMIEEIWARRFTKEELDEITAFYTSPVGAKLAEKSAELSTLSIGAAREYRNQLGIDMLEQAQKEMEKIAAAAPEKKAE</sequence>
<evidence type="ECO:0000313" key="4">
    <source>
        <dbReference type="Proteomes" id="UP000249299"/>
    </source>
</evidence>
<dbReference type="Proteomes" id="UP000249299">
    <property type="component" value="Unassembled WGS sequence"/>
</dbReference>
<feature type="domain" description="DUF2059" evidence="2">
    <location>
        <begin position="119"/>
        <end position="170"/>
    </location>
</feature>